<evidence type="ECO:0000313" key="3">
    <source>
        <dbReference type="EMBL" id="GJT95544.1"/>
    </source>
</evidence>
<dbReference type="PANTHER" id="PTHR11439">
    <property type="entry name" value="GAG-POL-RELATED RETROTRANSPOSON"/>
    <property type="match status" value="1"/>
</dbReference>
<evidence type="ECO:0000256" key="1">
    <source>
        <dbReference type="SAM" id="MobiDB-lite"/>
    </source>
</evidence>
<dbReference type="PANTHER" id="PTHR11439:SF489">
    <property type="entry name" value="RNA-DIRECTED DNA POLYMERASE"/>
    <property type="match status" value="1"/>
</dbReference>
<feature type="region of interest" description="Disordered" evidence="1">
    <location>
        <begin position="148"/>
        <end position="172"/>
    </location>
</feature>
<keyword evidence="4" id="KW-1185">Reference proteome</keyword>
<name>A0ABQ5I617_9ASTR</name>
<organism evidence="3 4">
    <name type="scientific">Tanacetum coccineum</name>
    <dbReference type="NCBI Taxonomy" id="301880"/>
    <lineage>
        <taxon>Eukaryota</taxon>
        <taxon>Viridiplantae</taxon>
        <taxon>Streptophyta</taxon>
        <taxon>Embryophyta</taxon>
        <taxon>Tracheophyta</taxon>
        <taxon>Spermatophyta</taxon>
        <taxon>Magnoliopsida</taxon>
        <taxon>eudicotyledons</taxon>
        <taxon>Gunneridae</taxon>
        <taxon>Pentapetalae</taxon>
        <taxon>asterids</taxon>
        <taxon>campanulids</taxon>
        <taxon>Asterales</taxon>
        <taxon>Asteraceae</taxon>
        <taxon>Asteroideae</taxon>
        <taxon>Anthemideae</taxon>
        <taxon>Anthemidinae</taxon>
        <taxon>Tanacetum</taxon>
    </lineage>
</organism>
<accession>A0ABQ5I617</accession>
<dbReference type="Proteomes" id="UP001151760">
    <property type="component" value="Unassembled WGS sequence"/>
</dbReference>
<proteinExistence type="predicted"/>
<comment type="caution">
    <text evidence="3">The sequence shown here is derived from an EMBL/GenBank/DDBJ whole genome shotgun (WGS) entry which is preliminary data.</text>
</comment>
<protein>
    <submittedName>
        <fullName evidence="3">Ribonuclease H-like domain-containing protein</fullName>
    </submittedName>
</protein>
<gene>
    <name evidence="3" type="ORF">Tco_1091062</name>
</gene>
<evidence type="ECO:0000259" key="2">
    <source>
        <dbReference type="Pfam" id="PF07727"/>
    </source>
</evidence>
<reference evidence="3" key="2">
    <citation type="submission" date="2022-01" db="EMBL/GenBank/DDBJ databases">
        <authorList>
            <person name="Yamashiro T."/>
            <person name="Shiraishi A."/>
            <person name="Satake H."/>
            <person name="Nakayama K."/>
        </authorList>
    </citation>
    <scope>NUCLEOTIDE SEQUENCE</scope>
</reference>
<feature type="domain" description="Reverse transcriptase Ty1/copia-type" evidence="2">
    <location>
        <begin position="198"/>
        <end position="274"/>
    </location>
</feature>
<dbReference type="InterPro" id="IPR013103">
    <property type="entry name" value="RVT_2"/>
</dbReference>
<sequence>MNGHTTDRCFELVGYPPKFKKRNGTNQGVASNVVVSGSKDQSSVSSFTDKHYKRLIALISEKSRFGSIPANVAGHPNGTKAVVTHIGSLRLADKITINDVLVVPDYQVSLLSVHKLSKHNKFRVIFDEDVCIIKDSVLRTQVGTGGSEIEKSNDFTRKDEDGHPNDSDVEENAILEENDKESEGDDSYYQEFNDLFQHVDDIVITRNDLNEINKVKEFLKTKFLVKDLGKLKYFLGIEVLESDSSLILTQRKYCLELLSEFGILACKPCKTPIEVKTSSVEKNVVVLNEPLVLSEASWESHFKLAFKVLRYLRNSPDKGITFNKSSSLDLNVYVDSDRAKCKVTKKIRDWIAANRVFHERTKHSEIELFFLREKVVAGIVKAVKVKSEDNVADVLNQCCQQHIHNLNF</sequence>
<dbReference type="EMBL" id="BQNB010020399">
    <property type="protein sequence ID" value="GJT95544.1"/>
    <property type="molecule type" value="Genomic_DNA"/>
</dbReference>
<dbReference type="Pfam" id="PF07727">
    <property type="entry name" value="RVT_2"/>
    <property type="match status" value="1"/>
</dbReference>
<reference evidence="3" key="1">
    <citation type="journal article" date="2022" name="Int. J. Mol. Sci.">
        <title>Draft Genome of Tanacetum Coccineum: Genomic Comparison of Closely Related Tanacetum-Family Plants.</title>
        <authorList>
            <person name="Yamashiro T."/>
            <person name="Shiraishi A."/>
            <person name="Nakayama K."/>
            <person name="Satake H."/>
        </authorList>
    </citation>
    <scope>NUCLEOTIDE SEQUENCE</scope>
</reference>
<evidence type="ECO:0000313" key="4">
    <source>
        <dbReference type="Proteomes" id="UP001151760"/>
    </source>
</evidence>
<feature type="compositionally biased region" description="Basic and acidic residues" evidence="1">
    <location>
        <begin position="148"/>
        <end position="166"/>
    </location>
</feature>